<dbReference type="EMBL" id="VCDP01000022">
    <property type="protein sequence ID" value="MDX7998818.1"/>
    <property type="molecule type" value="Genomic_DNA"/>
</dbReference>
<gene>
    <name evidence="1" type="ORF">FE394_06335</name>
</gene>
<comment type="caution">
    <text evidence="1">The sequence shown here is derived from an EMBL/GenBank/DDBJ whole genome shotgun (WGS) entry which is preliminary data.</text>
</comment>
<reference evidence="2" key="1">
    <citation type="journal article" date="2024" name="Toxins">
        <title>Genome Sequence Analysis of Native Xenorhabdus Strains Isolated from Entomopathogenic Nematodes in Argentina.</title>
        <authorList>
            <person name="Palma L."/>
            <person name="Frizzo L."/>
            <person name="Kaiser S."/>
            <person name="Berry C."/>
            <person name="Caballero P."/>
            <person name="Bode H.B."/>
            <person name="Del Valle E.E."/>
        </authorList>
    </citation>
    <scope>NUCLEOTIDE SEQUENCE [LARGE SCALE GENOMIC DNA]</scope>
    <source>
        <strain evidence="2">Reich</strain>
    </source>
</reference>
<dbReference type="RefSeq" id="WP_319925562.1">
    <property type="nucleotide sequence ID" value="NZ_VCDP01000022.1"/>
</dbReference>
<accession>A0ABU4SJI6</accession>
<evidence type="ECO:0000313" key="1">
    <source>
        <dbReference type="EMBL" id="MDX7998818.1"/>
    </source>
</evidence>
<dbReference type="Proteomes" id="UP001271640">
    <property type="component" value="Unassembled WGS sequence"/>
</dbReference>
<evidence type="ECO:0000313" key="2">
    <source>
        <dbReference type="Proteomes" id="UP001271640"/>
    </source>
</evidence>
<protein>
    <submittedName>
        <fullName evidence="1">Uncharacterized protein</fullName>
    </submittedName>
</protein>
<keyword evidence="2" id="KW-1185">Reference proteome</keyword>
<name>A0ABU4SJI6_9GAMM</name>
<organism evidence="1 2">
    <name type="scientific">Xenorhabdus littoralis</name>
    <dbReference type="NCBI Taxonomy" id="2582835"/>
    <lineage>
        <taxon>Bacteria</taxon>
        <taxon>Pseudomonadati</taxon>
        <taxon>Pseudomonadota</taxon>
        <taxon>Gammaproteobacteria</taxon>
        <taxon>Enterobacterales</taxon>
        <taxon>Morganellaceae</taxon>
        <taxon>Xenorhabdus</taxon>
    </lineage>
</organism>
<sequence>MTSLRSAAQAMKMKLAMIFSSWDIERANIGLMRSIVMVHERWMRYREKDIGGVCYGYHDNGKKR</sequence>
<proteinExistence type="predicted"/>